<gene>
    <name evidence="5" type="ORF">GTHE00462_LOCUS29730</name>
</gene>
<dbReference type="SMART" id="SM00248">
    <property type="entry name" value="ANK"/>
    <property type="match status" value="3"/>
</dbReference>
<feature type="repeat" description="ANK" evidence="3">
    <location>
        <begin position="112"/>
        <end position="144"/>
    </location>
</feature>
<feature type="region of interest" description="Disordered" evidence="4">
    <location>
        <begin position="1"/>
        <end position="33"/>
    </location>
</feature>
<proteinExistence type="predicted"/>
<dbReference type="PROSITE" id="PS50088">
    <property type="entry name" value="ANK_REPEAT"/>
    <property type="match status" value="1"/>
</dbReference>
<name>A0A7S4UE81_GUITH</name>
<organism evidence="5">
    <name type="scientific">Guillardia theta</name>
    <name type="common">Cryptophyte</name>
    <name type="synonym">Cryptomonas phi</name>
    <dbReference type="NCBI Taxonomy" id="55529"/>
    <lineage>
        <taxon>Eukaryota</taxon>
        <taxon>Cryptophyceae</taxon>
        <taxon>Pyrenomonadales</taxon>
        <taxon>Geminigeraceae</taxon>
        <taxon>Guillardia</taxon>
    </lineage>
</organism>
<dbReference type="PANTHER" id="PTHR24189">
    <property type="entry name" value="MYOTROPHIN"/>
    <property type="match status" value="1"/>
</dbReference>
<dbReference type="InterPro" id="IPR002110">
    <property type="entry name" value="Ankyrin_rpt"/>
</dbReference>
<protein>
    <submittedName>
        <fullName evidence="5">Uncharacterized protein</fullName>
    </submittedName>
</protein>
<keyword evidence="2 3" id="KW-0040">ANK repeat</keyword>
<keyword evidence="1" id="KW-0677">Repeat</keyword>
<dbReference type="EMBL" id="HBKN01037944">
    <property type="protein sequence ID" value="CAE2325097.1"/>
    <property type="molecule type" value="Transcribed_RNA"/>
</dbReference>
<dbReference type="PROSITE" id="PS50297">
    <property type="entry name" value="ANK_REP_REGION"/>
    <property type="match status" value="1"/>
</dbReference>
<evidence type="ECO:0000313" key="5">
    <source>
        <dbReference type="EMBL" id="CAE2325097.1"/>
    </source>
</evidence>
<evidence type="ECO:0000256" key="1">
    <source>
        <dbReference type="ARBA" id="ARBA00022737"/>
    </source>
</evidence>
<evidence type="ECO:0000256" key="4">
    <source>
        <dbReference type="SAM" id="MobiDB-lite"/>
    </source>
</evidence>
<dbReference type="PANTHER" id="PTHR24189:SF50">
    <property type="entry name" value="ANKYRIN REPEAT AND SOCS BOX PROTEIN 2"/>
    <property type="match status" value="1"/>
</dbReference>
<evidence type="ECO:0000256" key="2">
    <source>
        <dbReference type="ARBA" id="ARBA00023043"/>
    </source>
</evidence>
<dbReference type="Pfam" id="PF12796">
    <property type="entry name" value="Ank_2"/>
    <property type="match status" value="1"/>
</dbReference>
<evidence type="ECO:0000256" key="3">
    <source>
        <dbReference type="PROSITE-ProRule" id="PRU00023"/>
    </source>
</evidence>
<sequence>MRFLAKKRKKKDKDKASKDDNENGGMENSQSKYYEPHLASIGRPFECSSGKDCWCAGGLLPNDKKFDLSGANACLLEASFRNTLIKELQGSHKKVIQHLLDNNANVNVFDRTGITPLHYAARNLNKKSIKLLLEAKANPMIVDIHGNTPLHFAAMASYSNRQKGKDAIRALVSAKKKLAKCENYSGKTAQDLIVEPAEEFYKSSKEMLENSRSDAVRSKIQEAVALTEEVTKFARLHLNPSK</sequence>
<dbReference type="SUPFAM" id="SSF48403">
    <property type="entry name" value="Ankyrin repeat"/>
    <property type="match status" value="1"/>
</dbReference>
<dbReference type="Gene3D" id="1.25.40.20">
    <property type="entry name" value="Ankyrin repeat-containing domain"/>
    <property type="match status" value="1"/>
</dbReference>
<dbReference type="AlphaFoldDB" id="A0A7S4UE81"/>
<dbReference type="InterPro" id="IPR036770">
    <property type="entry name" value="Ankyrin_rpt-contain_sf"/>
</dbReference>
<dbReference type="InterPro" id="IPR050745">
    <property type="entry name" value="Multifunctional_regulatory"/>
</dbReference>
<accession>A0A7S4UE81</accession>
<feature type="compositionally biased region" description="Basic residues" evidence="4">
    <location>
        <begin position="1"/>
        <end position="12"/>
    </location>
</feature>
<reference evidence="5" key="1">
    <citation type="submission" date="2021-01" db="EMBL/GenBank/DDBJ databases">
        <authorList>
            <person name="Corre E."/>
            <person name="Pelletier E."/>
            <person name="Niang G."/>
            <person name="Scheremetjew M."/>
            <person name="Finn R."/>
            <person name="Kale V."/>
            <person name="Holt S."/>
            <person name="Cochrane G."/>
            <person name="Meng A."/>
            <person name="Brown T."/>
            <person name="Cohen L."/>
        </authorList>
    </citation>
    <scope>NUCLEOTIDE SEQUENCE</scope>
    <source>
        <strain evidence="5">CCMP 2712</strain>
    </source>
</reference>